<feature type="domain" description="Peptidase U32 collagenase" evidence="2">
    <location>
        <begin position="419"/>
        <end position="535"/>
    </location>
</feature>
<dbReference type="Pfam" id="PF01136">
    <property type="entry name" value="Peptidase_U32"/>
    <property type="match status" value="2"/>
</dbReference>
<dbReference type="GO" id="GO:0006508">
    <property type="term" value="P:proteolysis"/>
    <property type="evidence" value="ECO:0007669"/>
    <property type="project" value="UniProtKB-KW"/>
</dbReference>
<keyword evidence="4" id="KW-1185">Reference proteome</keyword>
<dbReference type="EMBL" id="CP036426">
    <property type="protein sequence ID" value="QDV36787.1"/>
    <property type="molecule type" value="Genomic_DNA"/>
</dbReference>
<dbReference type="GO" id="GO:0008233">
    <property type="term" value="F:peptidase activity"/>
    <property type="evidence" value="ECO:0007669"/>
    <property type="project" value="UniProtKB-KW"/>
</dbReference>
<dbReference type="InterPro" id="IPR020988">
    <property type="entry name" value="Pept_U32_collagenase"/>
</dbReference>
<dbReference type="InterPro" id="IPR051454">
    <property type="entry name" value="RNA/ubiquinone_mod_enzymes"/>
</dbReference>
<dbReference type="KEGG" id="tpla:ElP_47160"/>
<dbReference type="AlphaFoldDB" id="A0A518H7E0"/>
<reference evidence="3 4" key="1">
    <citation type="submission" date="2019-02" db="EMBL/GenBank/DDBJ databases">
        <title>Deep-cultivation of Planctomycetes and their phenomic and genomic characterization uncovers novel biology.</title>
        <authorList>
            <person name="Wiegand S."/>
            <person name="Jogler M."/>
            <person name="Boedeker C."/>
            <person name="Pinto D."/>
            <person name="Vollmers J."/>
            <person name="Rivas-Marin E."/>
            <person name="Kohn T."/>
            <person name="Peeters S.H."/>
            <person name="Heuer A."/>
            <person name="Rast P."/>
            <person name="Oberbeckmann S."/>
            <person name="Bunk B."/>
            <person name="Jeske O."/>
            <person name="Meyerdierks A."/>
            <person name="Storesund J.E."/>
            <person name="Kallscheuer N."/>
            <person name="Luecker S."/>
            <person name="Lage O.M."/>
            <person name="Pohl T."/>
            <person name="Merkel B.J."/>
            <person name="Hornburger P."/>
            <person name="Mueller R.-W."/>
            <person name="Bruemmer F."/>
            <person name="Labrenz M."/>
            <person name="Spormann A.M."/>
            <person name="Op den Camp H."/>
            <person name="Overmann J."/>
            <person name="Amann R."/>
            <person name="Jetten M.S.M."/>
            <person name="Mascher T."/>
            <person name="Medema M.H."/>
            <person name="Devos D.P."/>
            <person name="Kaster A.-K."/>
            <person name="Ovreas L."/>
            <person name="Rohde M."/>
            <person name="Galperin M.Y."/>
            <person name="Jogler C."/>
        </authorList>
    </citation>
    <scope>NUCLEOTIDE SEQUENCE [LARGE SCALE GENOMIC DNA]</scope>
    <source>
        <strain evidence="3 4">ElP</strain>
    </source>
</reference>
<dbReference type="PANTHER" id="PTHR30217">
    <property type="entry name" value="PEPTIDASE U32 FAMILY"/>
    <property type="match status" value="1"/>
</dbReference>
<evidence type="ECO:0000256" key="1">
    <source>
        <dbReference type="SAM" id="MobiDB-lite"/>
    </source>
</evidence>
<organism evidence="3 4">
    <name type="scientific">Tautonia plasticadhaerens</name>
    <dbReference type="NCBI Taxonomy" id="2527974"/>
    <lineage>
        <taxon>Bacteria</taxon>
        <taxon>Pseudomonadati</taxon>
        <taxon>Planctomycetota</taxon>
        <taxon>Planctomycetia</taxon>
        <taxon>Isosphaerales</taxon>
        <taxon>Isosphaeraceae</taxon>
        <taxon>Tautonia</taxon>
    </lineage>
</organism>
<accession>A0A518H7E0</accession>
<protein>
    <submittedName>
        <fullName evidence="3">Putative protease YhbU</fullName>
        <ecNumber evidence="3">3.4.-.-</ecNumber>
    </submittedName>
</protein>
<evidence type="ECO:0000313" key="4">
    <source>
        <dbReference type="Proteomes" id="UP000317835"/>
    </source>
</evidence>
<dbReference type="EC" id="3.4.-.-" evidence="3"/>
<keyword evidence="3" id="KW-0378">Hydrolase</keyword>
<gene>
    <name evidence="3" type="primary">yhbU</name>
    <name evidence="3" type="ORF">ElP_47160</name>
</gene>
<feature type="region of interest" description="Disordered" evidence="1">
    <location>
        <begin position="1"/>
        <end position="20"/>
    </location>
</feature>
<feature type="compositionally biased region" description="Polar residues" evidence="1">
    <location>
        <begin position="1"/>
        <end position="11"/>
    </location>
</feature>
<evidence type="ECO:0000313" key="3">
    <source>
        <dbReference type="EMBL" id="QDV36787.1"/>
    </source>
</evidence>
<dbReference type="RefSeq" id="WP_145273620.1">
    <property type="nucleotide sequence ID" value="NZ_CP036426.1"/>
</dbReference>
<dbReference type="InterPro" id="IPR001539">
    <property type="entry name" value="Peptidase_U32"/>
</dbReference>
<dbReference type="Proteomes" id="UP000317835">
    <property type="component" value="Chromosome"/>
</dbReference>
<keyword evidence="3" id="KW-0645">Protease</keyword>
<dbReference type="OrthoDB" id="9807498at2"/>
<name>A0A518H7E0_9BACT</name>
<dbReference type="Pfam" id="PF12392">
    <property type="entry name" value="DUF3656"/>
    <property type="match status" value="1"/>
</dbReference>
<dbReference type="PANTHER" id="PTHR30217:SF10">
    <property type="entry name" value="23S RRNA 5-HYDROXYCYTIDINE C2501 SYNTHASE"/>
    <property type="match status" value="1"/>
</dbReference>
<proteinExistence type="predicted"/>
<sequence>MATIDTQSDPRSSPRHRPELLAPAGDRACLVAAIENGADAVYFGLRGHNARARAANFGLEELPEVMALLHQRGVRGYVTLNTLAFPGELEGLEGIVRRVTAAGVDAAIVQDIGLARLIRAVTPDLEIHASTQMSITSASGVRMAEDLGCSRVILARELSVREIARIREQASLPVEVFVHGALCVAYSGQCLTSEALGGRSANRGECAQACRMEYEVIQDGERVDLGDISYLLSPQDLAAFDLVPKLVELGVSSLKIEGRLKSPDYVATITRNYRKAIDAAAEARPDPIGDRDIYEMEMTFSRGFSHGFLDGNNHKVLVRGDYAKKRGVLVGEVASVVGNRVLVELSSPVKPGDGVVFDADPGRGAPEQGGRVYEVDRPAKGTGRPDRPGWAEDFIDGPASIGFGRRDLDLDRIVPGQRLWKTDDPELSRSLKRSHEGGPRRTVRLDLRVRAVAGEPLAIEASTATGIHARVDSGRPLEVARTRPADAVAIRGQLDRMGGTNYRLGDLEATIDGSPMVPLGLLNELRRALVARLDEIASLAPVRAIAEAPVLPGLREAIRSRAEAEGPPGQSEPAWSALCRTVEQVEAARGSGIGTIYLDFQDIKRYGEAVSIARRGPGDPAVFIASTRIEKPGEENLFRYLSKQGADGLLVRNAGGIAFCSSQRIPFVADFSLNAANDLSVEWLKASGATRVTASYDLSADQLFDLLRASPPSWLEVVVHQQIPMFHMEHCVFCAFLSPGTDKTNCGRPCDRHEVKLRDRVGMEHPLTADVGCRNTLYNAVPQTAAEFLPALVRKGLRHLRLEFLDDSPESVARIIGLYTDALSGRRDARTLWKRLKATNHYGVTRGQLAVL</sequence>
<evidence type="ECO:0000259" key="2">
    <source>
        <dbReference type="Pfam" id="PF12392"/>
    </source>
</evidence>